<dbReference type="PANTHER" id="PTHR24253">
    <property type="entry name" value="TRANSMEMBRANE PROTEASE SERINE"/>
    <property type="match status" value="1"/>
</dbReference>
<dbReference type="CDD" id="cd00190">
    <property type="entry name" value="Tryp_SPc"/>
    <property type="match status" value="1"/>
</dbReference>
<protein>
    <submittedName>
        <fullName evidence="4">Serine protease 46 isoform X1</fullName>
    </submittedName>
</protein>
<dbReference type="GO" id="GO:0006508">
    <property type="term" value="P:proteolysis"/>
    <property type="evidence" value="ECO:0007669"/>
    <property type="project" value="UniProtKB-KW"/>
</dbReference>
<dbReference type="Gene3D" id="2.40.10.10">
    <property type="entry name" value="Trypsin-like serine proteases"/>
    <property type="match status" value="1"/>
</dbReference>
<dbReference type="Pfam" id="PF00089">
    <property type="entry name" value="Trypsin"/>
    <property type="match status" value="1"/>
</dbReference>
<evidence type="ECO:0000259" key="2">
    <source>
        <dbReference type="PROSITE" id="PS50240"/>
    </source>
</evidence>
<keyword evidence="1" id="KW-1015">Disulfide bond</keyword>
<dbReference type="Proteomes" id="UP001652662">
    <property type="component" value="Chromosome 15"/>
</dbReference>
<dbReference type="InterPro" id="IPR018114">
    <property type="entry name" value="TRYPSIN_HIS"/>
</dbReference>
<dbReference type="GO" id="GO:0008233">
    <property type="term" value="F:peptidase activity"/>
    <property type="evidence" value="ECO:0007669"/>
    <property type="project" value="UniProtKB-KW"/>
</dbReference>
<keyword evidence="4" id="KW-0378">Hydrolase</keyword>
<dbReference type="InterPro" id="IPR001254">
    <property type="entry name" value="Trypsin_dom"/>
</dbReference>
<evidence type="ECO:0000313" key="4">
    <source>
        <dbReference type="RefSeq" id="XP_070433232.1"/>
    </source>
</evidence>
<gene>
    <name evidence="4" type="primary">PRSS46</name>
</gene>
<dbReference type="RefSeq" id="XP_070433232.1">
    <property type="nucleotide sequence ID" value="XM_070577131.1"/>
</dbReference>
<dbReference type="GeneID" id="103551050"/>
<name>A0ABM4KYF1_EQUPR</name>
<dbReference type="InterPro" id="IPR009003">
    <property type="entry name" value="Peptidase_S1_PA"/>
</dbReference>
<dbReference type="InterPro" id="IPR001314">
    <property type="entry name" value="Peptidase_S1A"/>
</dbReference>
<dbReference type="PANTHER" id="PTHR24253:SF35">
    <property type="entry name" value="THREONINE PROTEASE PRSS50-RELATED"/>
    <property type="match status" value="1"/>
</dbReference>
<dbReference type="SUPFAM" id="SSF50494">
    <property type="entry name" value="Trypsin-like serine proteases"/>
    <property type="match status" value="1"/>
</dbReference>
<dbReference type="PROSITE" id="PS50240">
    <property type="entry name" value="TRYPSIN_DOM"/>
    <property type="match status" value="1"/>
</dbReference>
<feature type="domain" description="Peptidase S1" evidence="2">
    <location>
        <begin position="43"/>
        <end position="279"/>
    </location>
</feature>
<sequence>MACRPGELQGFTYPLSSARLGNQLYVEDSWLQACGQTNISCKMVKGKLVEVGKWPWQASILFLGMYICSGSLIHHQWILTAAHCLQRSTDPKQYSVRVGVQRLPENGTQLLVTRIVIHEGFNNLISQDVALLKLRDPVSWSPLIQPVCLPSTNFKPSIGTMCWVIGWGLTDTQVTPKPPYSLQEVAVKIINSNICNQRYQFLFLKGQKKFIGNDMLCASSEWGVDSCQGNSGSSLVCQVNKTWIQMGVVSWSHSCGRRNYPGLYTSTSHFSHWIRRQISDVKFISRASPALLSPVFLTGYSLLVNLRSLWLLLEH</sequence>
<dbReference type="PRINTS" id="PR00722">
    <property type="entry name" value="CHYMOTRYPSIN"/>
</dbReference>
<organism evidence="3 4">
    <name type="scientific">Equus przewalskii</name>
    <name type="common">Przewalski's horse</name>
    <name type="synonym">Equus caballus przewalskii</name>
    <dbReference type="NCBI Taxonomy" id="9798"/>
    <lineage>
        <taxon>Eukaryota</taxon>
        <taxon>Metazoa</taxon>
        <taxon>Chordata</taxon>
        <taxon>Craniata</taxon>
        <taxon>Vertebrata</taxon>
        <taxon>Euteleostomi</taxon>
        <taxon>Mammalia</taxon>
        <taxon>Eutheria</taxon>
        <taxon>Laurasiatheria</taxon>
        <taxon>Perissodactyla</taxon>
        <taxon>Equidae</taxon>
        <taxon>Equus</taxon>
    </lineage>
</organism>
<dbReference type="PROSITE" id="PS00134">
    <property type="entry name" value="TRYPSIN_HIS"/>
    <property type="match status" value="1"/>
</dbReference>
<accession>A0ABM4KYF1</accession>
<proteinExistence type="predicted"/>
<keyword evidence="4" id="KW-0645">Protease</keyword>
<reference evidence="4" key="1">
    <citation type="submission" date="2025-08" db="UniProtKB">
        <authorList>
            <consortium name="RefSeq"/>
        </authorList>
    </citation>
    <scope>IDENTIFICATION</scope>
    <source>
        <tissue evidence="4">Blood</tissue>
    </source>
</reference>
<dbReference type="InterPro" id="IPR043504">
    <property type="entry name" value="Peptidase_S1_PA_chymotrypsin"/>
</dbReference>
<evidence type="ECO:0000256" key="1">
    <source>
        <dbReference type="ARBA" id="ARBA00023157"/>
    </source>
</evidence>
<dbReference type="SMART" id="SM00020">
    <property type="entry name" value="Tryp_SPc"/>
    <property type="match status" value="1"/>
</dbReference>
<keyword evidence="3" id="KW-1185">Reference proteome</keyword>
<evidence type="ECO:0000313" key="3">
    <source>
        <dbReference type="Proteomes" id="UP001652662"/>
    </source>
</evidence>